<feature type="binding site" evidence="6">
    <location>
        <position position="90"/>
    </location>
    <ligand>
        <name>S-adenosyl-L-methionine</name>
        <dbReference type="ChEBI" id="CHEBI:59789"/>
    </ligand>
</feature>
<keyword evidence="5 6" id="KW-0949">S-adenosyl-L-methionine</keyword>
<keyword evidence="1 6" id="KW-0963">Cytoplasm</keyword>
<protein>
    <recommendedName>
        <fullName evidence="6">Ribosomal RNA small subunit methyltransferase G</fullName>
        <ecNumber evidence="6">2.1.1.-</ecNumber>
    </recommendedName>
    <alternativeName>
        <fullName evidence="6">16S rRNA 7-methylguanosine methyltransferase</fullName>
        <shortName evidence="6">16S rRNA m7G methyltransferase</shortName>
    </alternativeName>
</protein>
<feature type="region of interest" description="Disordered" evidence="7">
    <location>
        <begin position="208"/>
        <end position="249"/>
    </location>
</feature>
<dbReference type="STRING" id="857290.HMPREF9156_00806"/>
<dbReference type="AlphaFoldDB" id="J0X0N7"/>
<dbReference type="Proteomes" id="UP000006415">
    <property type="component" value="Unassembled WGS sequence"/>
</dbReference>
<dbReference type="EMBL" id="AGZS01000003">
    <property type="protein sequence ID" value="EJD64931.1"/>
    <property type="molecule type" value="Genomic_DNA"/>
</dbReference>
<reference evidence="8 9" key="1">
    <citation type="submission" date="2012-01" db="EMBL/GenBank/DDBJ databases">
        <title>The Genome Sequence of Scardovia wiggsiae F0424.</title>
        <authorList>
            <consortium name="The Broad Institute Genome Sequencing Platform"/>
            <person name="Earl A."/>
            <person name="Ward D."/>
            <person name="Feldgarden M."/>
            <person name="Gevers D."/>
            <person name="Izard J."/>
            <person name="Ganesan A."/>
            <person name="Baranova O.V."/>
            <person name="Blanton J.M."/>
            <person name="Tanner A.C."/>
            <person name="Mathney J."/>
            <person name="Dewhirst F.E."/>
            <person name="Young S.K."/>
            <person name="Zeng Q."/>
            <person name="Gargeya S."/>
            <person name="Fitzgerald M."/>
            <person name="Haas B."/>
            <person name="Abouelleil A."/>
            <person name="Alvarado L."/>
            <person name="Arachchi H.M."/>
            <person name="Berlin A."/>
            <person name="Chapman S.B."/>
            <person name="Gearin G."/>
            <person name="Goldberg J."/>
            <person name="Griggs A."/>
            <person name="Gujja S."/>
            <person name="Hansen M."/>
            <person name="Heiman D."/>
            <person name="Howarth C."/>
            <person name="Larimer J."/>
            <person name="Lui A."/>
            <person name="MacDonald P.J.P."/>
            <person name="McCowen C."/>
            <person name="Montmayeur A."/>
            <person name="Murphy C."/>
            <person name="Neiman D."/>
            <person name="Pearson M."/>
            <person name="Priest M."/>
            <person name="Roberts A."/>
            <person name="Saif S."/>
            <person name="Shea T."/>
            <person name="Sisk P."/>
            <person name="Stolte C."/>
            <person name="Sykes S."/>
            <person name="Wortman J."/>
            <person name="Nusbaum C."/>
            <person name="Birren B."/>
        </authorList>
    </citation>
    <scope>NUCLEOTIDE SEQUENCE [LARGE SCALE GENOMIC DNA]</scope>
    <source>
        <strain evidence="8 9">F0424</strain>
    </source>
</reference>
<evidence type="ECO:0000313" key="9">
    <source>
        <dbReference type="Proteomes" id="UP000006415"/>
    </source>
</evidence>
<dbReference type="HOGENOM" id="CLU_065341_5_0_11"/>
<dbReference type="GO" id="GO:0005829">
    <property type="term" value="C:cytosol"/>
    <property type="evidence" value="ECO:0007669"/>
    <property type="project" value="TreeGrafter"/>
</dbReference>
<dbReference type="Pfam" id="PF02527">
    <property type="entry name" value="GidB"/>
    <property type="match status" value="2"/>
</dbReference>
<dbReference type="OrthoDB" id="9808773at2"/>
<comment type="function">
    <text evidence="6">Specifically methylates the N7 position of a guanine in 16S rRNA.</text>
</comment>
<dbReference type="eggNOG" id="COG0357">
    <property type="taxonomic scope" value="Bacteria"/>
</dbReference>
<keyword evidence="4 6" id="KW-0808">Transferase</keyword>
<sequence length="336" mass="37517">MADQFDNSPLIKSIFRDSSERMEFFHKKLESEGVLRGIIGPRDVDILWERHIFNSAALLPYIKAAAGQVSKKGGSGKKAAVGDIGSGGGFPGIVLASTLPDISFFLIEPMERRCEWLSEVIDELDLVNTQVVRARTEELISYKKAVNGVSGAQYRGDRKQKRNPGCRLKRNGKNSYNRNQDFIGNPKLDHNHEAVFKQELAWGQEPVWDREPAPNREPAWNQGLARSQKPDRSREAASEQDNGSSFDSFKRENPHFMGFDIVTCRAVAPMSKLSGMALPLLKRHGELIALKGKSAQSELNKAEKEMKKNYAVSWKVEEASVAEGLEPTHVVTVVVR</sequence>
<keyword evidence="9" id="KW-1185">Reference proteome</keyword>
<dbReference type="EC" id="2.1.1.-" evidence="6"/>
<comment type="caution">
    <text evidence="6">Lacks conserved residue(s) required for the propagation of feature annotation.</text>
</comment>
<dbReference type="SUPFAM" id="SSF53335">
    <property type="entry name" value="S-adenosyl-L-methionine-dependent methyltransferases"/>
    <property type="match status" value="2"/>
</dbReference>
<dbReference type="RefSeq" id="WP_007147870.1">
    <property type="nucleotide sequence ID" value="NZ_AKCI01000001.1"/>
</dbReference>
<feature type="binding site" evidence="6">
    <location>
        <position position="265"/>
    </location>
    <ligand>
        <name>S-adenosyl-L-methionine</name>
        <dbReference type="ChEBI" id="CHEBI:59789"/>
    </ligand>
</feature>
<evidence type="ECO:0000256" key="6">
    <source>
        <dbReference type="HAMAP-Rule" id="MF_00074"/>
    </source>
</evidence>
<keyword evidence="3 6" id="KW-0489">Methyltransferase</keyword>
<comment type="caution">
    <text evidence="8">The sequence shown here is derived from an EMBL/GenBank/DDBJ whole genome shotgun (WGS) entry which is preliminary data.</text>
</comment>
<feature type="region of interest" description="Disordered" evidence="7">
    <location>
        <begin position="153"/>
        <end position="187"/>
    </location>
</feature>
<feature type="compositionally biased region" description="Basic residues" evidence="7">
    <location>
        <begin position="158"/>
        <end position="172"/>
    </location>
</feature>
<comment type="similarity">
    <text evidence="6">Belongs to the methyltransferase superfamily. RNA methyltransferase RsmG family.</text>
</comment>
<evidence type="ECO:0000256" key="3">
    <source>
        <dbReference type="ARBA" id="ARBA00022603"/>
    </source>
</evidence>
<comment type="subcellular location">
    <subcellularLocation>
        <location evidence="6">Cytoplasm</location>
    </subcellularLocation>
</comment>
<proteinExistence type="inferred from homology"/>
<evidence type="ECO:0000313" key="8">
    <source>
        <dbReference type="EMBL" id="EJD64931.1"/>
    </source>
</evidence>
<feature type="compositionally biased region" description="Polar residues" evidence="7">
    <location>
        <begin position="173"/>
        <end position="182"/>
    </location>
</feature>
<evidence type="ECO:0000256" key="2">
    <source>
        <dbReference type="ARBA" id="ARBA00022552"/>
    </source>
</evidence>
<dbReference type="PANTHER" id="PTHR31760">
    <property type="entry name" value="S-ADENOSYL-L-METHIONINE-DEPENDENT METHYLTRANSFERASES SUPERFAMILY PROTEIN"/>
    <property type="match status" value="1"/>
</dbReference>
<keyword evidence="2 6" id="KW-0698">rRNA processing</keyword>
<accession>J0X0N7</accession>
<organism evidence="8 9">
    <name type="scientific">Scardovia wiggsiae F0424</name>
    <dbReference type="NCBI Taxonomy" id="857290"/>
    <lineage>
        <taxon>Bacteria</taxon>
        <taxon>Bacillati</taxon>
        <taxon>Actinomycetota</taxon>
        <taxon>Actinomycetes</taxon>
        <taxon>Bifidobacteriales</taxon>
        <taxon>Bifidobacteriaceae</taxon>
        <taxon>Scardovia</taxon>
    </lineage>
</organism>
<dbReference type="HAMAP" id="MF_00074">
    <property type="entry name" value="16SrRNA_methyltr_G"/>
    <property type="match status" value="1"/>
</dbReference>
<evidence type="ECO:0000256" key="7">
    <source>
        <dbReference type="SAM" id="MobiDB-lite"/>
    </source>
</evidence>
<feature type="binding site" evidence="6">
    <location>
        <position position="85"/>
    </location>
    <ligand>
        <name>S-adenosyl-L-methionine</name>
        <dbReference type="ChEBI" id="CHEBI:59789"/>
    </ligand>
</feature>
<dbReference type="Gene3D" id="3.40.50.150">
    <property type="entry name" value="Vaccinia Virus protein VP39"/>
    <property type="match status" value="2"/>
</dbReference>
<feature type="compositionally biased region" description="Basic and acidic residues" evidence="7">
    <location>
        <begin position="228"/>
        <end position="237"/>
    </location>
</feature>
<dbReference type="GO" id="GO:0070043">
    <property type="term" value="F:rRNA (guanine-N7-)-methyltransferase activity"/>
    <property type="evidence" value="ECO:0007669"/>
    <property type="project" value="UniProtKB-UniRule"/>
</dbReference>
<dbReference type="PANTHER" id="PTHR31760:SF0">
    <property type="entry name" value="S-ADENOSYL-L-METHIONINE-DEPENDENT METHYLTRANSFERASES SUPERFAMILY PROTEIN"/>
    <property type="match status" value="1"/>
</dbReference>
<dbReference type="InterPro" id="IPR003682">
    <property type="entry name" value="rRNA_ssu_MeTfrase_G"/>
</dbReference>
<evidence type="ECO:0000256" key="5">
    <source>
        <dbReference type="ARBA" id="ARBA00022691"/>
    </source>
</evidence>
<name>J0X0N7_9BIFI</name>
<gene>
    <name evidence="6" type="primary">rsmG</name>
    <name evidence="8" type="ORF">HMPREF9156_00806</name>
</gene>
<evidence type="ECO:0000256" key="4">
    <source>
        <dbReference type="ARBA" id="ARBA00022679"/>
    </source>
</evidence>
<evidence type="ECO:0000256" key="1">
    <source>
        <dbReference type="ARBA" id="ARBA00022490"/>
    </source>
</evidence>
<dbReference type="InterPro" id="IPR029063">
    <property type="entry name" value="SAM-dependent_MTases_sf"/>
</dbReference>